<protein>
    <submittedName>
        <fullName evidence="1">Uncharacterized protein</fullName>
    </submittedName>
</protein>
<proteinExistence type="predicted"/>
<name>A0AAV8YTE9_9CUCU</name>
<evidence type="ECO:0000313" key="2">
    <source>
        <dbReference type="Proteomes" id="UP001162162"/>
    </source>
</evidence>
<keyword evidence="2" id="KW-1185">Reference proteome</keyword>
<comment type="caution">
    <text evidence="1">The sequence shown here is derived from an EMBL/GenBank/DDBJ whole genome shotgun (WGS) entry which is preliminary data.</text>
</comment>
<accession>A0AAV8YTE9</accession>
<gene>
    <name evidence="1" type="ORF">NQ318_011439</name>
</gene>
<sequence>MVLAFVFYSVCVFYREFFSNESKKYSNLLREINHNSDPGNRKITSENIRISSFLLREFINFPSGLTLQKGRKIVSVWALMG</sequence>
<evidence type="ECO:0000313" key="1">
    <source>
        <dbReference type="EMBL" id="KAJ8954744.1"/>
    </source>
</evidence>
<reference evidence="1" key="1">
    <citation type="journal article" date="2023" name="Insect Mol. Biol.">
        <title>Genome sequencing provides insights into the evolution of gene families encoding plant cell wall-degrading enzymes in longhorned beetles.</title>
        <authorList>
            <person name="Shin N.R."/>
            <person name="Okamura Y."/>
            <person name="Kirsch R."/>
            <person name="Pauchet Y."/>
        </authorList>
    </citation>
    <scope>NUCLEOTIDE SEQUENCE</scope>
    <source>
        <strain evidence="1">AMC_N1</strain>
    </source>
</reference>
<organism evidence="1 2">
    <name type="scientific">Aromia moschata</name>
    <dbReference type="NCBI Taxonomy" id="1265417"/>
    <lineage>
        <taxon>Eukaryota</taxon>
        <taxon>Metazoa</taxon>
        <taxon>Ecdysozoa</taxon>
        <taxon>Arthropoda</taxon>
        <taxon>Hexapoda</taxon>
        <taxon>Insecta</taxon>
        <taxon>Pterygota</taxon>
        <taxon>Neoptera</taxon>
        <taxon>Endopterygota</taxon>
        <taxon>Coleoptera</taxon>
        <taxon>Polyphaga</taxon>
        <taxon>Cucujiformia</taxon>
        <taxon>Chrysomeloidea</taxon>
        <taxon>Cerambycidae</taxon>
        <taxon>Cerambycinae</taxon>
        <taxon>Callichromatini</taxon>
        <taxon>Aromia</taxon>
    </lineage>
</organism>
<dbReference type="AlphaFoldDB" id="A0AAV8YTE9"/>
<dbReference type="EMBL" id="JAPWTK010000045">
    <property type="protein sequence ID" value="KAJ8954744.1"/>
    <property type="molecule type" value="Genomic_DNA"/>
</dbReference>
<dbReference type="Proteomes" id="UP001162162">
    <property type="component" value="Unassembled WGS sequence"/>
</dbReference>